<dbReference type="RefSeq" id="XP_064706902.1">
    <property type="nucleotide sequence ID" value="XM_064845357.1"/>
</dbReference>
<protein>
    <submittedName>
        <fullName evidence="2">Uncharacterized protein</fullName>
    </submittedName>
</protein>
<reference evidence="2 3" key="1">
    <citation type="submission" date="2023-08" db="EMBL/GenBank/DDBJ databases">
        <title>Black Yeasts Isolated from many extreme environments.</title>
        <authorList>
            <person name="Coleine C."/>
            <person name="Stajich J.E."/>
            <person name="Selbmann L."/>
        </authorList>
    </citation>
    <scope>NUCLEOTIDE SEQUENCE [LARGE SCALE GENOMIC DNA]</scope>
    <source>
        <strain evidence="2 3">CCFEE 5792</strain>
    </source>
</reference>
<keyword evidence="1" id="KW-0812">Transmembrane</keyword>
<dbReference type="AlphaFoldDB" id="A0AAV9NBJ1"/>
<comment type="caution">
    <text evidence="2">The sequence shown here is derived from an EMBL/GenBank/DDBJ whole genome shotgun (WGS) entry which is preliminary data.</text>
</comment>
<keyword evidence="1" id="KW-1133">Transmembrane helix</keyword>
<evidence type="ECO:0000313" key="3">
    <source>
        <dbReference type="Proteomes" id="UP001358417"/>
    </source>
</evidence>
<proteinExistence type="predicted"/>
<dbReference type="GeneID" id="89969954"/>
<sequence length="165" mass="17457">MLQPPTQDTIMSSRQAFRFTSVLLLLSIFSTVTTAIYNPMYMLGRRQTGDASSCDNYATIANLSTIGSNATYRSAYLAASPEGSDPARAPLDAAIPQLPALTKDVALNEQCGNLTTIAFEEAQTNFTNGIVLQFKINGAPLRIGAGAMGMATLVAMVAVMVADVL</sequence>
<name>A0AAV9NBJ1_9EURO</name>
<evidence type="ECO:0000256" key="1">
    <source>
        <dbReference type="SAM" id="Phobius"/>
    </source>
</evidence>
<feature type="transmembrane region" description="Helical" evidence="1">
    <location>
        <begin position="143"/>
        <end position="162"/>
    </location>
</feature>
<evidence type="ECO:0000313" key="2">
    <source>
        <dbReference type="EMBL" id="KAK5053777.1"/>
    </source>
</evidence>
<accession>A0AAV9NBJ1</accession>
<dbReference type="Proteomes" id="UP001358417">
    <property type="component" value="Unassembled WGS sequence"/>
</dbReference>
<keyword evidence="3" id="KW-1185">Reference proteome</keyword>
<gene>
    <name evidence="2" type="ORF">LTR84_001738</name>
</gene>
<organism evidence="2 3">
    <name type="scientific">Exophiala bonariae</name>
    <dbReference type="NCBI Taxonomy" id="1690606"/>
    <lineage>
        <taxon>Eukaryota</taxon>
        <taxon>Fungi</taxon>
        <taxon>Dikarya</taxon>
        <taxon>Ascomycota</taxon>
        <taxon>Pezizomycotina</taxon>
        <taxon>Eurotiomycetes</taxon>
        <taxon>Chaetothyriomycetidae</taxon>
        <taxon>Chaetothyriales</taxon>
        <taxon>Herpotrichiellaceae</taxon>
        <taxon>Exophiala</taxon>
    </lineage>
</organism>
<keyword evidence="1" id="KW-0472">Membrane</keyword>
<feature type="transmembrane region" description="Helical" evidence="1">
    <location>
        <begin position="16"/>
        <end position="37"/>
    </location>
</feature>
<dbReference type="EMBL" id="JAVRRD010000011">
    <property type="protein sequence ID" value="KAK5053777.1"/>
    <property type="molecule type" value="Genomic_DNA"/>
</dbReference>